<dbReference type="STRING" id="411945.GA0061102_106327"/>
<dbReference type="Pfam" id="PF18982">
    <property type="entry name" value="JetA"/>
    <property type="match status" value="1"/>
</dbReference>
<proteinExistence type="predicted"/>
<evidence type="ECO:0000313" key="1">
    <source>
        <dbReference type="EMBL" id="SCB48160.1"/>
    </source>
</evidence>
<organism evidence="1 2">
    <name type="scientific">Rhizobium miluonense</name>
    <dbReference type="NCBI Taxonomy" id="411945"/>
    <lineage>
        <taxon>Bacteria</taxon>
        <taxon>Pseudomonadati</taxon>
        <taxon>Pseudomonadota</taxon>
        <taxon>Alphaproteobacteria</taxon>
        <taxon>Hyphomicrobiales</taxon>
        <taxon>Rhizobiaceae</taxon>
        <taxon>Rhizobium/Agrobacterium group</taxon>
        <taxon>Rhizobium</taxon>
    </lineage>
</organism>
<evidence type="ECO:0000313" key="2">
    <source>
        <dbReference type="Proteomes" id="UP000199435"/>
    </source>
</evidence>
<protein>
    <recommendedName>
        <fullName evidence="3">TIGR02677 family protein</fullName>
    </recommendedName>
</protein>
<accession>A0A1C3X7D0</accession>
<keyword evidence="2" id="KW-1185">Reference proteome</keyword>
<dbReference type="Proteomes" id="UP000199435">
    <property type="component" value="Unassembled WGS sequence"/>
</dbReference>
<name>A0A1C3X7D0_9HYPH</name>
<gene>
    <name evidence="1" type="ORF">GA0061102_106327</name>
</gene>
<sequence>MDKLADATLGFDYFSMSLFKHLHDDAFLIFSRKHRYLYEAALLEVYDRCFSTGSSFPTRQELVHAIYDLVGRLPDLLLDEDDLVEGLPEVVSKRRRRLKFAGTGGETGDRVLKAAQQVYQGLVRTGWLEEEEYGLKITVDMPMGALLVVQRLSSLNSDVSQRFGGLVVHIKTSLELVEKLSVENPEKARSSAVHALREARVQADQFVKTLRAILADLRRIRKSLLESENLRQKMDTYFEEFIGELILKDFQAILTFNHPYRFRDQIIGTARRIANTLDLLDIVAAGYVEIGIKPDADGARDEVVSDLLSIETTFETVTEMFERIASFRRGLETRLRNTVKYAEQGERGLSSRARALVARMEALLAADPDRYAEPSVPSQIARVFVPWSERQLAPQRQARSAIEAKPLAARPYDPVYEFRKRMRAEYLERISPSPERVRQFLQRISAPYHTIEARFVELRTIDDFLAFDAARRYALTQEIPGPIGREFELQYLPDSQPHDCEWLRCSNFSIRHLGGPTRQEVWHAE</sequence>
<dbReference type="EMBL" id="FMAH01000063">
    <property type="protein sequence ID" value="SCB48160.1"/>
    <property type="molecule type" value="Genomic_DNA"/>
</dbReference>
<dbReference type="AlphaFoldDB" id="A0A1C3X7D0"/>
<reference evidence="2" key="1">
    <citation type="submission" date="2016-08" db="EMBL/GenBank/DDBJ databases">
        <authorList>
            <person name="Varghese N."/>
            <person name="Submissions Spin"/>
        </authorList>
    </citation>
    <scope>NUCLEOTIDE SEQUENCE [LARGE SCALE GENOMIC DNA]</scope>
    <source>
        <strain evidence="2">HAMBI 2971</strain>
    </source>
</reference>
<dbReference type="InterPro" id="IPR043773">
    <property type="entry name" value="JetA"/>
</dbReference>
<evidence type="ECO:0008006" key="3">
    <source>
        <dbReference type="Google" id="ProtNLM"/>
    </source>
</evidence>